<feature type="region of interest" description="Disordered" evidence="1">
    <location>
        <begin position="653"/>
        <end position="694"/>
    </location>
</feature>
<feature type="compositionally biased region" description="Polar residues" evidence="1">
    <location>
        <begin position="1"/>
        <end position="17"/>
    </location>
</feature>
<feature type="compositionally biased region" description="Low complexity" evidence="1">
    <location>
        <begin position="33"/>
        <end position="44"/>
    </location>
</feature>
<name>A0ABQ8GWD7_9PEZI</name>
<comment type="caution">
    <text evidence="2">The sequence shown here is derived from an EMBL/GenBank/DDBJ whole genome shotgun (WGS) entry which is preliminary data.</text>
</comment>
<feature type="compositionally biased region" description="Polar residues" evidence="1">
    <location>
        <begin position="366"/>
        <end position="377"/>
    </location>
</feature>
<feature type="region of interest" description="Disordered" evidence="1">
    <location>
        <begin position="468"/>
        <end position="492"/>
    </location>
</feature>
<accession>A0ABQ8GWD7</accession>
<dbReference type="EMBL" id="JAGTJR010000001">
    <property type="protein sequence ID" value="KAH7065543.1"/>
    <property type="molecule type" value="Genomic_DNA"/>
</dbReference>
<feature type="region of interest" description="Disordered" evidence="1">
    <location>
        <begin position="358"/>
        <end position="377"/>
    </location>
</feature>
<evidence type="ECO:0000313" key="3">
    <source>
        <dbReference type="Proteomes" id="UP000774617"/>
    </source>
</evidence>
<gene>
    <name evidence="2" type="ORF">B0J12DRAFT_734850</name>
</gene>
<feature type="compositionally biased region" description="Basic residues" evidence="1">
    <location>
        <begin position="254"/>
        <end position="264"/>
    </location>
</feature>
<proteinExistence type="predicted"/>
<keyword evidence="3" id="KW-1185">Reference proteome</keyword>
<dbReference type="Proteomes" id="UP000774617">
    <property type="component" value="Unassembled WGS sequence"/>
</dbReference>
<reference evidence="2 3" key="1">
    <citation type="journal article" date="2021" name="Nat. Commun.">
        <title>Genetic determinants of endophytism in the Arabidopsis root mycobiome.</title>
        <authorList>
            <person name="Mesny F."/>
            <person name="Miyauchi S."/>
            <person name="Thiergart T."/>
            <person name="Pickel B."/>
            <person name="Atanasova L."/>
            <person name="Karlsson M."/>
            <person name="Huettel B."/>
            <person name="Barry K.W."/>
            <person name="Haridas S."/>
            <person name="Chen C."/>
            <person name="Bauer D."/>
            <person name="Andreopoulos W."/>
            <person name="Pangilinan J."/>
            <person name="LaButti K."/>
            <person name="Riley R."/>
            <person name="Lipzen A."/>
            <person name="Clum A."/>
            <person name="Drula E."/>
            <person name="Henrissat B."/>
            <person name="Kohler A."/>
            <person name="Grigoriev I.V."/>
            <person name="Martin F.M."/>
            <person name="Hacquard S."/>
        </authorList>
    </citation>
    <scope>NUCLEOTIDE SEQUENCE [LARGE SCALE GENOMIC DNA]</scope>
    <source>
        <strain evidence="2 3">MPI-SDFR-AT-0080</strain>
    </source>
</reference>
<evidence type="ECO:0000256" key="1">
    <source>
        <dbReference type="SAM" id="MobiDB-lite"/>
    </source>
</evidence>
<sequence length="694" mass="77007">MSTAPNNANDPSTTPTAAGSLRRRPAHANLTQAIPSPTASIASSHFEHMPTTTGPLADFARTPLYPSPPPSSQARTPAPARPHSSASDASHDRPGSSAATTCGWEYDDEASGPLAEFARTGLYPPGPRAGRKAKDSADGREQAGGREPGVRCPRRYSDVVDPSARPMPAAVPDRTPTNVARQLGSLRLRESGERAFPESTRRPTVVDQLVAEVNRMLEQQQQQQESSESGSGSPRTTTGYAQLPPMEVGDATHATRRLRVRHGTRGASPEREAASLLPGNLSMLAPRDSGSSSAADGEPQRDCRVGMAFVPDLGVLGTMMPFPELEVPGRRDDSPALLAQGEDIELEELARAITELSLDEKPPRPTSATAALQTTRKTQVQRESDVADHLEYAEGDRHALDGPQHETAQEIYFEAVTARLVDVGSPEDGLERDSWGLVKYVADYEQRCFHQQEKNDSDGSFYTALEDQEQGKELSPTQEEDEMERYDAGGEMEVCYRTSEPEIRPKSRHTRGNMPAQETQIPRYIQVLDEVAFHTQDDHPGVNMEDLMSNFRDFDSERNQKIRAIQVMREQLEDRVLRRESRRLELVADRYAIEDLQMVVNDLYLYDQFHWPFLDILKYEEDQPGDCDVTGVNLRMNRIDDWNPEFNWAEPFAPRKGPRGARNECVEEAPASPNTRTTGAMPAFEPVQDLRPEF</sequence>
<protein>
    <submittedName>
        <fullName evidence="2">Uncharacterized protein</fullName>
    </submittedName>
</protein>
<evidence type="ECO:0000313" key="2">
    <source>
        <dbReference type="EMBL" id="KAH7065543.1"/>
    </source>
</evidence>
<feature type="compositionally biased region" description="Basic and acidic residues" evidence="1">
    <location>
        <begin position="132"/>
        <end position="144"/>
    </location>
</feature>
<feature type="region of interest" description="Disordered" evidence="1">
    <location>
        <begin position="217"/>
        <end position="300"/>
    </location>
</feature>
<feature type="compositionally biased region" description="Low complexity" evidence="1">
    <location>
        <begin position="218"/>
        <end position="233"/>
    </location>
</feature>
<feature type="compositionally biased region" description="Basic and acidic residues" evidence="1">
    <location>
        <begin position="187"/>
        <end position="201"/>
    </location>
</feature>
<feature type="region of interest" description="Disordered" evidence="1">
    <location>
        <begin position="1"/>
        <end position="202"/>
    </location>
</feature>
<organism evidence="2 3">
    <name type="scientific">Macrophomina phaseolina</name>
    <dbReference type="NCBI Taxonomy" id="35725"/>
    <lineage>
        <taxon>Eukaryota</taxon>
        <taxon>Fungi</taxon>
        <taxon>Dikarya</taxon>
        <taxon>Ascomycota</taxon>
        <taxon>Pezizomycotina</taxon>
        <taxon>Dothideomycetes</taxon>
        <taxon>Dothideomycetes incertae sedis</taxon>
        <taxon>Botryosphaeriales</taxon>
        <taxon>Botryosphaeriaceae</taxon>
        <taxon>Macrophomina</taxon>
    </lineage>
</organism>